<evidence type="ECO:0000259" key="10">
    <source>
        <dbReference type="PROSITE" id="PS50075"/>
    </source>
</evidence>
<dbReference type="Pfam" id="PF08242">
    <property type="entry name" value="Methyltransf_12"/>
    <property type="match status" value="1"/>
</dbReference>
<dbReference type="InterPro" id="IPR020841">
    <property type="entry name" value="PKS_Beta-ketoAc_synthase_dom"/>
</dbReference>
<evidence type="ECO:0000256" key="5">
    <source>
        <dbReference type="ARBA" id="ARBA00023002"/>
    </source>
</evidence>
<name>A0AA43U070_9LECA</name>
<dbReference type="PANTHER" id="PTHR43775:SF29">
    <property type="entry name" value="ASPERFURANONE POLYKETIDE SYNTHASE AFOG-RELATED"/>
    <property type="match status" value="1"/>
</dbReference>
<evidence type="ECO:0000256" key="6">
    <source>
        <dbReference type="ARBA" id="ARBA00023268"/>
    </source>
</evidence>
<dbReference type="Pfam" id="PF16197">
    <property type="entry name" value="KAsynt_C_assoc"/>
    <property type="match status" value="1"/>
</dbReference>
<keyword evidence="7" id="KW-0012">Acyltransferase</keyword>
<dbReference type="SUPFAM" id="SSF51735">
    <property type="entry name" value="NAD(P)-binding Rossmann-fold domains"/>
    <property type="match status" value="2"/>
</dbReference>
<dbReference type="Pfam" id="PF02801">
    <property type="entry name" value="Ketoacyl-synt_C"/>
    <property type="match status" value="1"/>
</dbReference>
<dbReference type="InterPro" id="IPR042104">
    <property type="entry name" value="PKS_dehydratase_sf"/>
</dbReference>
<keyword evidence="6" id="KW-0511">Multifunctional enzyme</keyword>
<dbReference type="InterPro" id="IPR014031">
    <property type="entry name" value="Ketoacyl_synth_C"/>
</dbReference>
<organism evidence="13 14">
    <name type="scientific">Ramalina farinacea</name>
    <dbReference type="NCBI Taxonomy" id="258253"/>
    <lineage>
        <taxon>Eukaryota</taxon>
        <taxon>Fungi</taxon>
        <taxon>Dikarya</taxon>
        <taxon>Ascomycota</taxon>
        <taxon>Pezizomycotina</taxon>
        <taxon>Lecanoromycetes</taxon>
        <taxon>OSLEUM clade</taxon>
        <taxon>Lecanoromycetidae</taxon>
        <taxon>Lecanorales</taxon>
        <taxon>Lecanorineae</taxon>
        <taxon>Ramalinaceae</taxon>
        <taxon>Ramalina</taxon>
    </lineage>
</organism>
<dbReference type="SUPFAM" id="SSF53335">
    <property type="entry name" value="S-adenosyl-L-methionine-dependent methyltransferases"/>
    <property type="match status" value="1"/>
</dbReference>
<dbReference type="InterPro" id="IPR036291">
    <property type="entry name" value="NAD(P)-bd_dom_sf"/>
</dbReference>
<dbReference type="CDD" id="cd00833">
    <property type="entry name" value="PKS"/>
    <property type="match status" value="1"/>
</dbReference>
<evidence type="ECO:0000256" key="9">
    <source>
        <dbReference type="SAM" id="MobiDB-lite"/>
    </source>
</evidence>
<dbReference type="Gene3D" id="3.10.129.110">
    <property type="entry name" value="Polyketide synthase dehydratase"/>
    <property type="match status" value="1"/>
</dbReference>
<dbReference type="InterPro" id="IPR056501">
    <property type="entry name" value="NAD-bd_HRPKS_sdrA"/>
</dbReference>
<reference evidence="13" key="1">
    <citation type="journal article" date="2023" name="Genome Biol. Evol.">
        <title>First Whole Genome Sequence and Flow Cytometry Genome Size Data for the Lichen-Forming Fungus Ramalina farinacea (Ascomycota).</title>
        <authorList>
            <person name="Llewellyn T."/>
            <person name="Mian S."/>
            <person name="Hill R."/>
            <person name="Leitch I.J."/>
            <person name="Gaya E."/>
        </authorList>
    </citation>
    <scope>NUCLEOTIDE SEQUENCE</scope>
    <source>
        <strain evidence="13">LIQ254RAFAR</strain>
    </source>
</reference>
<dbReference type="Gene3D" id="3.40.50.150">
    <property type="entry name" value="Vaccinia Virus protein VP39"/>
    <property type="match status" value="1"/>
</dbReference>
<feature type="active site" description="Proton acceptor; for dehydratase activity" evidence="8">
    <location>
        <position position="755"/>
    </location>
</feature>
<feature type="region of interest" description="C-terminal hotdog fold" evidence="8">
    <location>
        <begin position="887"/>
        <end position="1037"/>
    </location>
</feature>
<feature type="compositionally biased region" description="Polar residues" evidence="9">
    <location>
        <begin position="222"/>
        <end position="233"/>
    </location>
</feature>
<dbReference type="EMBL" id="JAPUFD010000019">
    <property type="protein sequence ID" value="MDI1492555.1"/>
    <property type="molecule type" value="Genomic_DNA"/>
</dbReference>
<feature type="region of interest" description="N-terminal hotdog fold" evidence="8">
    <location>
        <begin position="723"/>
        <end position="858"/>
    </location>
</feature>
<dbReference type="PROSITE" id="PS52004">
    <property type="entry name" value="KS3_2"/>
    <property type="match status" value="1"/>
</dbReference>
<dbReference type="GO" id="GO:0006633">
    <property type="term" value="P:fatty acid biosynthetic process"/>
    <property type="evidence" value="ECO:0007669"/>
    <property type="project" value="TreeGrafter"/>
</dbReference>
<dbReference type="GO" id="GO:0016491">
    <property type="term" value="F:oxidoreductase activity"/>
    <property type="evidence" value="ECO:0007669"/>
    <property type="project" value="UniProtKB-KW"/>
</dbReference>
<dbReference type="SMART" id="SM00826">
    <property type="entry name" value="PKS_DH"/>
    <property type="match status" value="1"/>
</dbReference>
<dbReference type="GO" id="GO:0008270">
    <property type="term" value="F:zinc ion binding"/>
    <property type="evidence" value="ECO:0007669"/>
    <property type="project" value="InterPro"/>
</dbReference>
<keyword evidence="5" id="KW-0560">Oxidoreductase</keyword>
<dbReference type="SMART" id="SM00822">
    <property type="entry name" value="PKS_KR"/>
    <property type="match status" value="1"/>
</dbReference>
<dbReference type="GO" id="GO:0004312">
    <property type="term" value="F:fatty acid synthase activity"/>
    <property type="evidence" value="ECO:0007669"/>
    <property type="project" value="TreeGrafter"/>
</dbReference>
<dbReference type="Pfam" id="PF23114">
    <property type="entry name" value="NAD-bd_HRPKS_sdrA"/>
    <property type="match status" value="1"/>
</dbReference>
<dbReference type="PANTHER" id="PTHR43775">
    <property type="entry name" value="FATTY ACID SYNTHASE"/>
    <property type="match status" value="1"/>
</dbReference>
<dbReference type="InterPro" id="IPR013149">
    <property type="entry name" value="ADH-like_C"/>
</dbReference>
<dbReference type="Pfam" id="PF23297">
    <property type="entry name" value="ACP_SdgA_C"/>
    <property type="match status" value="1"/>
</dbReference>
<dbReference type="InterPro" id="IPR049552">
    <property type="entry name" value="PKS_DH_N"/>
</dbReference>
<dbReference type="Pfam" id="PF00107">
    <property type="entry name" value="ADH_zinc_N"/>
    <property type="match status" value="1"/>
</dbReference>
<dbReference type="SUPFAM" id="SSF47336">
    <property type="entry name" value="ACP-like"/>
    <property type="match status" value="1"/>
</dbReference>
<dbReference type="InterPro" id="IPR016039">
    <property type="entry name" value="Thiolase-like"/>
</dbReference>
<dbReference type="PROSITE" id="PS52019">
    <property type="entry name" value="PKS_MFAS_DH"/>
    <property type="match status" value="1"/>
</dbReference>
<dbReference type="Proteomes" id="UP001161017">
    <property type="component" value="Unassembled WGS sequence"/>
</dbReference>
<dbReference type="SMART" id="SM00823">
    <property type="entry name" value="PKS_PP"/>
    <property type="match status" value="1"/>
</dbReference>
<dbReference type="PROSITE" id="PS01162">
    <property type="entry name" value="QOR_ZETA_CRYSTAL"/>
    <property type="match status" value="1"/>
</dbReference>
<keyword evidence="4" id="KW-0521">NADP</keyword>
<keyword evidence="3" id="KW-0808">Transferase</keyword>
<dbReference type="SMART" id="SM00829">
    <property type="entry name" value="PKS_ER"/>
    <property type="match status" value="1"/>
</dbReference>
<dbReference type="Gene3D" id="3.30.70.3290">
    <property type="match status" value="1"/>
</dbReference>
<dbReference type="GO" id="GO:0031177">
    <property type="term" value="F:phosphopantetheine binding"/>
    <property type="evidence" value="ECO:0007669"/>
    <property type="project" value="InterPro"/>
</dbReference>
<evidence type="ECO:0000259" key="11">
    <source>
        <dbReference type="PROSITE" id="PS52004"/>
    </source>
</evidence>
<dbReference type="SUPFAM" id="SSF52151">
    <property type="entry name" value="FabD/lysophospholipase-like"/>
    <property type="match status" value="1"/>
</dbReference>
<dbReference type="SUPFAM" id="SSF53901">
    <property type="entry name" value="Thiolase-like"/>
    <property type="match status" value="1"/>
</dbReference>
<evidence type="ECO:0000313" key="13">
    <source>
        <dbReference type="EMBL" id="MDI1492555.1"/>
    </source>
</evidence>
<evidence type="ECO:0000259" key="12">
    <source>
        <dbReference type="PROSITE" id="PS52019"/>
    </source>
</evidence>
<dbReference type="InterPro" id="IPR020807">
    <property type="entry name" value="PKS_DH"/>
</dbReference>
<dbReference type="InterPro" id="IPR001227">
    <property type="entry name" value="Ac_transferase_dom_sf"/>
</dbReference>
<dbReference type="CDD" id="cd02440">
    <property type="entry name" value="AdoMet_MTases"/>
    <property type="match status" value="1"/>
</dbReference>
<dbReference type="InterPro" id="IPR013154">
    <property type="entry name" value="ADH-like_N"/>
</dbReference>
<keyword evidence="1" id="KW-0596">Phosphopantetheine</keyword>
<dbReference type="InterPro" id="IPR013968">
    <property type="entry name" value="PKS_KR"/>
</dbReference>
<dbReference type="InterPro" id="IPR020806">
    <property type="entry name" value="PKS_PP-bd"/>
</dbReference>
<evidence type="ECO:0000256" key="3">
    <source>
        <dbReference type="ARBA" id="ARBA00022679"/>
    </source>
</evidence>
<dbReference type="Pfam" id="PF08659">
    <property type="entry name" value="KR"/>
    <property type="match status" value="1"/>
</dbReference>
<dbReference type="InterPro" id="IPR016036">
    <property type="entry name" value="Malonyl_transacylase_ACP-bd"/>
</dbReference>
<dbReference type="SUPFAM" id="SSF50129">
    <property type="entry name" value="GroES-like"/>
    <property type="match status" value="1"/>
</dbReference>
<evidence type="ECO:0000256" key="8">
    <source>
        <dbReference type="PROSITE-ProRule" id="PRU01363"/>
    </source>
</evidence>
<feature type="domain" description="Ketosynthase family 3 (KS3)" evidence="11">
    <location>
        <begin position="1"/>
        <end position="187"/>
    </location>
</feature>
<dbReference type="FunFam" id="3.40.50.720:FF:000209">
    <property type="entry name" value="Polyketide synthase Pks12"/>
    <property type="match status" value="1"/>
</dbReference>
<dbReference type="Gene3D" id="3.40.50.720">
    <property type="entry name" value="NAD(P)-binding Rossmann-like Domain"/>
    <property type="match status" value="3"/>
</dbReference>
<dbReference type="Pfam" id="PF08240">
    <property type="entry name" value="ADH_N"/>
    <property type="match status" value="1"/>
</dbReference>
<keyword evidence="2" id="KW-0597">Phosphoprotein</keyword>
<protein>
    <submittedName>
        <fullName evidence="13">PKS/NRPS-like protein biosynthetic cluster</fullName>
    </submittedName>
</protein>
<dbReference type="InterPro" id="IPR036736">
    <property type="entry name" value="ACP-like_sf"/>
</dbReference>
<dbReference type="InterPro" id="IPR009081">
    <property type="entry name" value="PP-bd_ACP"/>
</dbReference>
<dbReference type="Pfam" id="PF21089">
    <property type="entry name" value="PKS_DH_N"/>
    <property type="match status" value="1"/>
</dbReference>
<dbReference type="PROSITE" id="PS50075">
    <property type="entry name" value="CARRIER"/>
    <property type="match status" value="1"/>
</dbReference>
<dbReference type="GO" id="GO:0030639">
    <property type="term" value="P:polyketide biosynthetic process"/>
    <property type="evidence" value="ECO:0007669"/>
    <property type="project" value="UniProtKB-ARBA"/>
</dbReference>
<dbReference type="InterPro" id="IPR049900">
    <property type="entry name" value="PKS_mFAS_DH"/>
</dbReference>
<dbReference type="Gene3D" id="3.40.366.10">
    <property type="entry name" value="Malonyl-Coenzyme A Acyl Carrier Protein, domain 2"/>
    <property type="match status" value="1"/>
</dbReference>
<dbReference type="Pfam" id="PF00698">
    <property type="entry name" value="Acyl_transf_1"/>
    <property type="match status" value="1"/>
</dbReference>
<dbReference type="Gene3D" id="1.10.1200.10">
    <property type="entry name" value="ACP-like"/>
    <property type="match status" value="1"/>
</dbReference>
<gene>
    <name evidence="13" type="ORF">OHK93_003769</name>
</gene>
<proteinExistence type="predicted"/>
<dbReference type="Gene3D" id="3.40.47.10">
    <property type="match status" value="2"/>
</dbReference>
<dbReference type="InterPro" id="IPR050091">
    <property type="entry name" value="PKS_NRPS_Biosynth_Enz"/>
</dbReference>
<dbReference type="CDD" id="cd05195">
    <property type="entry name" value="enoyl_red"/>
    <property type="match status" value="1"/>
</dbReference>
<accession>A0AA43U070</accession>
<keyword evidence="14" id="KW-1185">Reference proteome</keyword>
<feature type="domain" description="Carrier" evidence="10">
    <location>
        <begin position="2236"/>
        <end position="2313"/>
    </location>
</feature>
<dbReference type="InterPro" id="IPR020843">
    <property type="entry name" value="ER"/>
</dbReference>
<comment type="caution">
    <text evidence="13">The sequence shown here is derived from an EMBL/GenBank/DDBJ whole genome shotgun (WGS) entry which is preliminary data.</text>
</comment>
<evidence type="ECO:0000313" key="14">
    <source>
        <dbReference type="Proteomes" id="UP001161017"/>
    </source>
</evidence>
<dbReference type="InterPro" id="IPR029063">
    <property type="entry name" value="SAM-dependent_MTases_sf"/>
</dbReference>
<dbReference type="Gene3D" id="3.90.180.10">
    <property type="entry name" value="Medium-chain alcohol dehydrogenases, catalytic domain"/>
    <property type="match status" value="1"/>
</dbReference>
<dbReference type="InterPro" id="IPR006162">
    <property type="entry name" value="Ppantetheine_attach_site"/>
</dbReference>
<dbReference type="InterPro" id="IPR049551">
    <property type="entry name" value="PKS_DH_C"/>
</dbReference>
<dbReference type="SMART" id="SM00827">
    <property type="entry name" value="PKS_AT"/>
    <property type="match status" value="1"/>
</dbReference>
<dbReference type="InterPro" id="IPR002364">
    <property type="entry name" value="Quin_OxRdtase/zeta-crystal_CS"/>
</dbReference>
<dbReference type="Pfam" id="PF14765">
    <property type="entry name" value="PS-DH"/>
    <property type="match status" value="1"/>
</dbReference>
<dbReference type="InterPro" id="IPR014043">
    <property type="entry name" value="Acyl_transferase_dom"/>
</dbReference>
<dbReference type="PROSITE" id="PS00012">
    <property type="entry name" value="PHOSPHOPANTETHEINE"/>
    <property type="match status" value="1"/>
</dbReference>
<dbReference type="InterPro" id="IPR011032">
    <property type="entry name" value="GroES-like_sf"/>
</dbReference>
<sequence>MPASLSSLHMLSPDSRCYSFDERANGYARGEGRTPGITVPNLNAQASMIKTVYENAGLDFAQTQYFEAHGTGTPVGDPLELGALGATFGKSQRAPGQPLYVGSVKTNIGHLEGCAGLAGLLKTILCLENGVIVPSLNYEKPNPKLRLEEWNLKVPTKTIAWPTDGLRRASVNSFGYGGSNAHCILDDAFHYLSQRGLVGNTATIPAPLLTPNSEGDADSGHGTMSGSPNSDSQKYFPEQTETHTRLFVLSSPEQGGLQRLASSLAQYISEKLATNPQDCGKLLHDLANTLATRRSLFQWRAAFHASSAEDLMTALTHRIQSGRSGKAPSIAFVFTGQGAQWHAMGRELMAYEIYSQTMHEANRILTSLGADWSLLEELAAPQESSRVHMSRFSQPLCASVQLGLVNLLRHWGITPTAVCGHSSGEIAAAYAAEMLSMPDCLKVAYHRGRLSQDIKRIKPDLEGAMLSVGLSEEGAQQYISKLAPSEVAVIACINSPSNVTVSGDSLALTKLEGLLKLDDVFARRLKVENAYHSPHMQTIADDYLTAMGQLGICERSSTAPVMFSTVTGNQVSATDLDAAYWVRNMVSPVQFVSAVDKIAPLNTGGRRRRRDLIIDTLLEIGPHGALQGPLKQILTANSRAADVTYLSLLNRRHSASDTALDAAGKLWVRGQPLVFHNLNALISRPFEAMTLTDLPNYTWNHTNKYWHETATSHSHRMSKVPRLDLLGKPVDDFNPHDAVWKNILRISELPWLAQHKMQDAILYPAAGMLCAVLEAAKQLAAADKKVKGFEFRDIIFGRALIIPTEDKGIGMSLHVRPRKIGMKGNDASWLEFTVYSNPSIAEHIEHCSGLVQVQYGSTEYRESGQDESSQDWDARKREYLECQQQCTHTETSEDLYAKLASHGMQYGPLFQPIKEVHTAEGIACCSLQIADTKAAMPAQFEYDHLIHPSTLDGIFQSFVAGATDCTQGMVPTSVGSMYISADLPKGAGAEFRGFSKVNRKGFRNFVGPIYMSDEHWLEPKVVVKGIFCTELGALSGQSGSGDDSSFIKKLCSQIIWKPDVNKIVQNNVRQTLEIEHENAEENDIRADNVTDFEKVAKIYISRALANLSPDDESTLAPHHAHFVQWARHRTLLTNSFADATEDDDELLNKIDSRGIDGRLLALIGANLTAILKGTTTSLFEADQVGMSLEYQTHAVGLEKANFAARSWLDLQAHKRPDFDYLEIATGPSALTRPALEILGGKAGTSTPRLNQYTFTNSNEKAFDAVRTSLRPWQDKVRLKTLDIEQDPTTQGLGKESFDVIIASNILHNCKSVEQALAHCSILLRPGGKLLLTEYTKDSDRLGLIMGTSPSWWRAEDGRVGGPLLDEREWHRHLSAHFSGIDLVVKDTGDRNSHCASMMVTTKPSLPAPFPFEKIVLLEAKNPTPEACQFSEALAGCLSKSNVVVEKTSLALATAAEPDGTIHVSNRSIVSLLELEQPVVHDLNLDDFEQLHNVLVKSQGGLWISRAGLGVDPTSDPRFAATTGLLRTIRTEKPEIRMHQLDLSTKAPLSQPQIAELVVDSFRTESRTDFLDAETEVAEFNGQLYIPRLFDDKAKNRSLHMEERKAAPELQPFVQPGRPLRLDVGVPGMLDSLHFVDDPRPFAQLGDHEVEFEVQASAVNFMDIMVSMGLVADTLLGVDAAGVVRRVGPAVTRVKIGDRVAGFGGYANLVHIDEGHVELLPDNMSVEEGASLPTIAATAYQSLIEIARLDRGETILIHSAAGGVGQIAIQMAKHVGAEVFATVGSSEKRDLIMKTYSIPDDHIFNSRDLSFAKAIMRTTSGQGVDVVLNSLAGEALRQTWECIAPFGRFIEIGKKDILANSVNLEHMSRNKPKMLARVLNKSFEMIRSGAVGLVTPTTVYKYSEIERVFRLMQQGKHTGKCVLKVHPDDFVPVIPRNPHPLVLRKDATYVLVGGLGGIGRSLAIMLANHGAKHLAFISRSGDAKPEAKKTISDLETLGVSATSFACDTVHASALDAIVSEISNRMPPIKGLIQAAMVLNDTYFEDMTYGQWSSTTRPKIQGTWNLHNTLPRDLDFFVMLSSISGIVGNGSQANYAAGNTFQDGLAHYRRGQGLAACTLDLSVMAGIGWVAENVKVSAEHKADFERMAMEPEELYSLVASAITGYSDNETRMPAQMVTGAGTGGTVEAMEHLKTAIHFDEAMFSYLRRLDKHGAASEGAEGGPQEIRSLLLAATSLAQAGEVVEVGLTGKLAKSLAMAAEDIDTNKPVHGYGVDSLVAIEVRNWIFKELKSQVSVFDILSAVPMSQLAVKIAEKSTLVSSDVLKQAGKLN</sequence>
<dbReference type="SMART" id="SM00825">
    <property type="entry name" value="PKS_KS"/>
    <property type="match status" value="1"/>
</dbReference>
<feature type="region of interest" description="Disordered" evidence="9">
    <location>
        <begin position="209"/>
        <end position="237"/>
    </location>
</feature>
<dbReference type="SUPFAM" id="SSF55048">
    <property type="entry name" value="Probable ACP-binding domain of malonyl-CoA ACP transacylase"/>
    <property type="match status" value="1"/>
</dbReference>
<evidence type="ECO:0000256" key="4">
    <source>
        <dbReference type="ARBA" id="ARBA00022857"/>
    </source>
</evidence>
<dbReference type="InterPro" id="IPR016035">
    <property type="entry name" value="Acyl_Trfase/lysoPLipase"/>
</dbReference>
<evidence type="ECO:0000256" key="1">
    <source>
        <dbReference type="ARBA" id="ARBA00022450"/>
    </source>
</evidence>
<evidence type="ECO:0000256" key="2">
    <source>
        <dbReference type="ARBA" id="ARBA00022553"/>
    </source>
</evidence>
<evidence type="ECO:0000256" key="7">
    <source>
        <dbReference type="ARBA" id="ARBA00023315"/>
    </source>
</evidence>
<dbReference type="InterPro" id="IPR057326">
    <property type="entry name" value="KR_dom"/>
</dbReference>
<feature type="active site" description="Proton donor; for dehydratase activity" evidence="8">
    <location>
        <position position="952"/>
    </location>
</feature>
<dbReference type="GO" id="GO:1901336">
    <property type="term" value="P:lactone biosynthetic process"/>
    <property type="evidence" value="ECO:0007669"/>
    <property type="project" value="UniProtKB-ARBA"/>
</dbReference>
<dbReference type="InterPro" id="IPR032821">
    <property type="entry name" value="PKS_assoc"/>
</dbReference>
<feature type="domain" description="PKS/mFAS DH" evidence="12">
    <location>
        <begin position="723"/>
        <end position="1037"/>
    </location>
</feature>
<dbReference type="InterPro" id="IPR013217">
    <property type="entry name" value="Methyltransf_12"/>
</dbReference>